<feature type="transmembrane region" description="Helical" evidence="1">
    <location>
        <begin position="688"/>
        <end position="707"/>
    </location>
</feature>
<evidence type="ECO:0000313" key="3">
    <source>
        <dbReference type="Proteomes" id="UP000033618"/>
    </source>
</evidence>
<sequence>MAYPWQYFRAGGVDQVAIRSGADLAHLRELDQKQWVALACPTRGLEFDARTLDLLDTDNDGRIRPPELIAACEWASAQLRDPDDLIQGGDAITVEQIAEKEEDSAGLIIEAKRILELLGKSPDAPLTLQDVSDRSKLISAMRFNGDGVITPDTAADDETVRTTLEKIIATQGAVKDLSSADGVNLEKSDAFFANAVALRDWHAKNAGDEAIMPFGEGTAAAAEAFDAVRTKIDDFFARCSLAAYDARATDELNPSQDNYKAISTLSLSSSAPEIASLPLAPVQPGRPLPLLGDTVNPAWSNALGTFYRAAFAPQFGQSQTTQPTMTQLQWQTLQNRLAPYRQWSSTRPASSLDSLTIDEITQIANSDTQAAINALIEEDKAIEPHNARIVDLERLLRYKRDLLRLVHNFVSFKDFYRRDGAIFEAGKLYLDSRSCDLTVEVADMNRHAQLAGMAKACLAYCECRRLNQKMNIVSAFTAGSTDFLFVGRNGVFYDRQGNDWDATIVKLIDNPTNVWQAFLSPYKKFIRAIEEQVAKRAAASDAKVQGNLGSLATNIASTNATTAATAADPKAAAINSKIDVGTVAALGVALGSISAVIVGVFGKFVELGWWIPVALIGIIIAISGPSMAIAWLKLRERSLGPILDASGWAINGRMKVNVRLGTMLSQTARIPLSSRPVKDPYADRHTGGYITATLLVLAVVAIVGWRFGWANRWLPAGAHFATVQARVTGATPATPPAR</sequence>
<dbReference type="Proteomes" id="UP000033618">
    <property type="component" value="Unassembled WGS sequence"/>
</dbReference>
<dbReference type="RefSeq" id="WP_024903695.1">
    <property type="nucleotide sequence ID" value="NZ_CADFGU010000015.1"/>
</dbReference>
<keyword evidence="1" id="KW-1133">Transmembrane helix</keyword>
<evidence type="ECO:0000313" key="2">
    <source>
        <dbReference type="EMBL" id="KKB62180.1"/>
    </source>
</evidence>
<protein>
    <recommendedName>
        <fullName evidence="4">EF-hand domain-containing protein</fullName>
    </recommendedName>
</protein>
<dbReference type="AlphaFoldDB" id="A0A0F5JWU3"/>
<name>A0A0F5JWU3_9BURK</name>
<keyword evidence="1" id="KW-0812">Transmembrane</keyword>
<accession>A0A0F5JWU3</accession>
<dbReference type="OrthoDB" id="9785737at2"/>
<dbReference type="EMBL" id="LAQU01000023">
    <property type="protein sequence ID" value="KKB62180.1"/>
    <property type="molecule type" value="Genomic_DNA"/>
</dbReference>
<reference evidence="2 3" key="1">
    <citation type="submission" date="2015-03" db="EMBL/GenBank/DDBJ databases">
        <title>Draft Genome Sequence of Burkholderia andropogonis type strain ICMP2807, isolated from Sorghum bicolor.</title>
        <authorList>
            <person name="Lopes-Santos L."/>
            <person name="Castro D.B."/>
            <person name="Ottoboni L.M."/>
            <person name="Park D."/>
            <person name="Weirc B.S."/>
            <person name="Destefano S.A."/>
        </authorList>
    </citation>
    <scope>NUCLEOTIDE SEQUENCE [LARGE SCALE GENOMIC DNA]</scope>
    <source>
        <strain evidence="2 3">ICMP2807</strain>
    </source>
</reference>
<comment type="caution">
    <text evidence="2">The sequence shown here is derived from an EMBL/GenBank/DDBJ whole genome shotgun (WGS) entry which is preliminary data.</text>
</comment>
<evidence type="ECO:0008006" key="4">
    <source>
        <dbReference type="Google" id="ProtNLM"/>
    </source>
</evidence>
<proteinExistence type="predicted"/>
<evidence type="ECO:0000256" key="1">
    <source>
        <dbReference type="SAM" id="Phobius"/>
    </source>
</evidence>
<feature type="transmembrane region" description="Helical" evidence="1">
    <location>
        <begin position="580"/>
        <end position="601"/>
    </location>
</feature>
<gene>
    <name evidence="2" type="ORF">WM40_18685</name>
</gene>
<keyword evidence="1" id="KW-0472">Membrane</keyword>
<organism evidence="2 3">
    <name type="scientific">Robbsia andropogonis</name>
    <dbReference type="NCBI Taxonomy" id="28092"/>
    <lineage>
        <taxon>Bacteria</taxon>
        <taxon>Pseudomonadati</taxon>
        <taxon>Pseudomonadota</taxon>
        <taxon>Betaproteobacteria</taxon>
        <taxon>Burkholderiales</taxon>
        <taxon>Burkholderiaceae</taxon>
        <taxon>Robbsia</taxon>
    </lineage>
</organism>
<keyword evidence="3" id="KW-1185">Reference proteome</keyword>
<dbReference type="PATRIC" id="fig|28092.6.peg.4381"/>
<feature type="transmembrane region" description="Helical" evidence="1">
    <location>
        <begin position="607"/>
        <end position="632"/>
    </location>
</feature>